<keyword evidence="4" id="KW-1185">Reference proteome</keyword>
<evidence type="ECO:0000313" key="3">
    <source>
        <dbReference type="EMBL" id="WUR02192.1"/>
    </source>
</evidence>
<name>A0AAX4J8J5_9MICR</name>
<dbReference type="Proteomes" id="UP001334084">
    <property type="component" value="Chromosome 1"/>
</dbReference>
<proteinExistence type="predicted"/>
<gene>
    <name evidence="3" type="ORF">VNE69_01130</name>
</gene>
<evidence type="ECO:0000256" key="1">
    <source>
        <dbReference type="SAM" id="MobiDB-lite"/>
    </source>
</evidence>
<evidence type="ECO:0000259" key="2">
    <source>
        <dbReference type="SMART" id="SM00581"/>
    </source>
</evidence>
<dbReference type="SMART" id="SM00581">
    <property type="entry name" value="PSP"/>
    <property type="match status" value="1"/>
</dbReference>
<dbReference type="Pfam" id="PF04046">
    <property type="entry name" value="PSP"/>
    <property type="match status" value="1"/>
</dbReference>
<protein>
    <submittedName>
        <fullName evidence="3">Splicing factor 3B subunit 2</fullName>
    </submittedName>
</protein>
<dbReference type="PANTHER" id="PTHR12785:SF6">
    <property type="entry name" value="SPLICING FACTOR 3B SUBUNIT 2"/>
    <property type="match status" value="1"/>
</dbReference>
<reference evidence="3" key="1">
    <citation type="journal article" date="2024" name="BMC Genomics">
        <title>Functional annotation of a divergent genome using sequence and structure-based similarity.</title>
        <authorList>
            <person name="Svedberg D."/>
            <person name="Winiger R.R."/>
            <person name="Berg A."/>
            <person name="Sharma H."/>
            <person name="Tellgren-Roth C."/>
            <person name="Debrunner-Vossbrinck B.A."/>
            <person name="Vossbrinck C.R."/>
            <person name="Barandun J."/>
        </authorList>
    </citation>
    <scope>NUCLEOTIDE SEQUENCE</scope>
    <source>
        <strain evidence="3">Illinois isolate</strain>
    </source>
</reference>
<dbReference type="InterPro" id="IPR007180">
    <property type="entry name" value="DUF382"/>
</dbReference>
<dbReference type="Pfam" id="PF04037">
    <property type="entry name" value="DUF382"/>
    <property type="match status" value="1"/>
</dbReference>
<dbReference type="RefSeq" id="XP_065328337.1">
    <property type="nucleotide sequence ID" value="XM_065472265.1"/>
</dbReference>
<accession>A0AAX4J8J5</accession>
<dbReference type="InterPro" id="IPR052584">
    <property type="entry name" value="U2_snRNP_Complex_Component"/>
</dbReference>
<dbReference type="AlphaFoldDB" id="A0AAX4J8J5"/>
<dbReference type="EMBL" id="CP142726">
    <property type="protein sequence ID" value="WUR02192.1"/>
    <property type="molecule type" value="Genomic_DNA"/>
</dbReference>
<feature type="compositionally biased region" description="Basic and acidic residues" evidence="1">
    <location>
        <begin position="257"/>
        <end position="316"/>
    </location>
</feature>
<dbReference type="KEGG" id="vnx:VNE69_01130"/>
<dbReference type="GeneID" id="90539995"/>
<sequence length="334" mass="39651">MNVSKDYAFIHKKTKKKLNKKDKKLLYRTTLFNSLKLSVPYPDLLEIEDIKSPDLIFYNKLKNLHNSVPVIKRWKYKHLFPLNYKKKDYTIPLSIINTGLELLRLNILEVKRNQSDKQKFMNKLFPKLGKASINPRRLYEAFGNFKPFVFPYGEPFDFTWEKEKKRFSPGMLTDELRLLLGMNEFSPPPWIFKMQKVGPPPSYPDLKIPGVNTNIPPGCQYGYEPNRWGKPQFIPEEKEEYIYNLETQYTSLCKKQEPKDELKGGAEQKLDELKGEDKQAEKEQIKNEEGKNEEEKQIKKEDEQIKNEIKKEEEKQIKRKDKKKNQKSKLRSKI</sequence>
<dbReference type="GO" id="GO:0005634">
    <property type="term" value="C:nucleus"/>
    <property type="evidence" value="ECO:0007669"/>
    <property type="project" value="InterPro"/>
</dbReference>
<dbReference type="InterPro" id="IPR006568">
    <property type="entry name" value="PSP_pro-rich"/>
</dbReference>
<dbReference type="PANTHER" id="PTHR12785">
    <property type="entry name" value="SPLICING FACTOR 3B"/>
    <property type="match status" value="1"/>
</dbReference>
<feature type="domain" description="PSP proline-rich" evidence="2">
    <location>
        <begin position="164"/>
        <end position="217"/>
    </location>
</feature>
<feature type="compositionally biased region" description="Basic residues" evidence="1">
    <location>
        <begin position="317"/>
        <end position="334"/>
    </location>
</feature>
<feature type="region of interest" description="Disordered" evidence="1">
    <location>
        <begin position="257"/>
        <end position="334"/>
    </location>
</feature>
<organism evidence="3 4">
    <name type="scientific">Vairimorpha necatrix</name>
    <dbReference type="NCBI Taxonomy" id="6039"/>
    <lineage>
        <taxon>Eukaryota</taxon>
        <taxon>Fungi</taxon>
        <taxon>Fungi incertae sedis</taxon>
        <taxon>Microsporidia</taxon>
        <taxon>Nosematidae</taxon>
        <taxon>Vairimorpha</taxon>
    </lineage>
</organism>
<evidence type="ECO:0000313" key="4">
    <source>
        <dbReference type="Proteomes" id="UP001334084"/>
    </source>
</evidence>